<accession>A0A8H7RJJ1</accession>
<feature type="compositionally biased region" description="Pro residues" evidence="1">
    <location>
        <begin position="1"/>
        <end position="16"/>
    </location>
</feature>
<dbReference type="AlphaFoldDB" id="A0A8H7RJJ1"/>
<evidence type="ECO:0000313" key="3">
    <source>
        <dbReference type="Proteomes" id="UP000650833"/>
    </source>
</evidence>
<feature type="region of interest" description="Disordered" evidence="1">
    <location>
        <begin position="168"/>
        <end position="209"/>
    </location>
</feature>
<feature type="compositionally biased region" description="Acidic residues" evidence="1">
    <location>
        <begin position="417"/>
        <end position="428"/>
    </location>
</feature>
<keyword evidence="3" id="KW-1185">Reference proteome</keyword>
<feature type="compositionally biased region" description="Low complexity" evidence="1">
    <location>
        <begin position="297"/>
        <end position="331"/>
    </location>
</feature>
<comment type="caution">
    <text evidence="2">The sequence shown here is derived from an EMBL/GenBank/DDBJ whole genome shotgun (WGS) entry which is preliminary data.</text>
</comment>
<sequence length="428" mass="46313">MPTPPQPLKYQIPPPSERQAKKMALPKKSQPSQSTTQQPQQPQQTPEQTPQQTPEQMQQQLQLQLNVQHHLQQQSLLQKTQKQPEQAGNIDKLIALLTDLSKKYEGIQPSTSRVLPSSSLPPNLNADIAKRGKKIALEAQLAMRAGISGEELKFFILDMLKKERQDIATSSSTTTNKPSAAKAAPSMANTPTIASITSTPTAKNTTIPTPAKDSVSFNYTQIAKPVKIANSAIPKSAELRKELASVRKEFAGSISCQPLIFKANATSTSASTAVTSINEKCSTAKCSTAKCSTAKSTTAKSTTKSTAPTPSAIIPSPATTSPATTSPPTSSLKKSIEISPITGKRRRPLPSFVMSSFLKTKQEIMLPQKKYTKSEGGSSLKKAYPVVEPIEGYDVAIQRMIKNFKNNSSSSSWSISSDEDEDEDEDDE</sequence>
<feature type="compositionally biased region" description="Low complexity" evidence="1">
    <location>
        <begin position="168"/>
        <end position="202"/>
    </location>
</feature>
<proteinExistence type="predicted"/>
<feature type="region of interest" description="Disordered" evidence="1">
    <location>
        <begin position="1"/>
        <end position="61"/>
    </location>
</feature>
<dbReference type="EMBL" id="JAEPRC010000075">
    <property type="protein sequence ID" value="KAG2210793.1"/>
    <property type="molecule type" value="Genomic_DNA"/>
</dbReference>
<feature type="region of interest" description="Disordered" evidence="1">
    <location>
        <begin position="297"/>
        <end position="334"/>
    </location>
</feature>
<dbReference type="OrthoDB" id="10581432at2759"/>
<feature type="compositionally biased region" description="Low complexity" evidence="1">
    <location>
        <begin position="26"/>
        <end position="61"/>
    </location>
</feature>
<name>A0A8H7RJJ1_9FUNG</name>
<organism evidence="2 3">
    <name type="scientific">Mucor plumbeus</name>
    <dbReference type="NCBI Taxonomy" id="97098"/>
    <lineage>
        <taxon>Eukaryota</taxon>
        <taxon>Fungi</taxon>
        <taxon>Fungi incertae sedis</taxon>
        <taxon>Mucoromycota</taxon>
        <taxon>Mucoromycotina</taxon>
        <taxon>Mucoromycetes</taxon>
        <taxon>Mucorales</taxon>
        <taxon>Mucorineae</taxon>
        <taxon>Mucoraceae</taxon>
        <taxon>Mucor</taxon>
    </lineage>
</organism>
<evidence type="ECO:0000256" key="1">
    <source>
        <dbReference type="SAM" id="MobiDB-lite"/>
    </source>
</evidence>
<feature type="region of interest" description="Disordered" evidence="1">
    <location>
        <begin position="406"/>
        <end position="428"/>
    </location>
</feature>
<evidence type="ECO:0000313" key="2">
    <source>
        <dbReference type="EMBL" id="KAG2210793.1"/>
    </source>
</evidence>
<dbReference type="Proteomes" id="UP000650833">
    <property type="component" value="Unassembled WGS sequence"/>
</dbReference>
<protein>
    <submittedName>
        <fullName evidence="2">Uncharacterized protein</fullName>
    </submittedName>
</protein>
<gene>
    <name evidence="2" type="ORF">INT46_006863</name>
</gene>
<reference evidence="2" key="1">
    <citation type="submission" date="2020-12" db="EMBL/GenBank/DDBJ databases">
        <title>Metabolic potential, ecology and presence of endohyphal bacteria is reflected in genomic diversity of Mucoromycotina.</title>
        <authorList>
            <person name="Muszewska A."/>
            <person name="Okrasinska A."/>
            <person name="Steczkiewicz K."/>
            <person name="Drgas O."/>
            <person name="Orlowska M."/>
            <person name="Perlinska-Lenart U."/>
            <person name="Aleksandrzak-Piekarczyk T."/>
            <person name="Szatraj K."/>
            <person name="Zielenkiewicz U."/>
            <person name="Pilsyk S."/>
            <person name="Malc E."/>
            <person name="Mieczkowski P."/>
            <person name="Kruszewska J.S."/>
            <person name="Biernat P."/>
            <person name="Pawlowska J."/>
        </authorList>
    </citation>
    <scope>NUCLEOTIDE SEQUENCE</scope>
    <source>
        <strain evidence="2">CBS 226.32</strain>
    </source>
</reference>